<dbReference type="AlphaFoldDB" id="X0W8U4"/>
<evidence type="ECO:0000313" key="1">
    <source>
        <dbReference type="EMBL" id="GAG27040.1"/>
    </source>
</evidence>
<gene>
    <name evidence="1" type="ORF">S01H1_55726</name>
</gene>
<protein>
    <submittedName>
        <fullName evidence="1">Uncharacterized protein</fullName>
    </submittedName>
</protein>
<proteinExistence type="predicted"/>
<accession>X0W8U4</accession>
<dbReference type="EMBL" id="BARS01036237">
    <property type="protein sequence ID" value="GAG27040.1"/>
    <property type="molecule type" value="Genomic_DNA"/>
</dbReference>
<comment type="caution">
    <text evidence="1">The sequence shown here is derived from an EMBL/GenBank/DDBJ whole genome shotgun (WGS) entry which is preliminary data.</text>
</comment>
<name>X0W8U4_9ZZZZ</name>
<reference evidence="1" key="1">
    <citation type="journal article" date="2014" name="Front. Microbiol.">
        <title>High frequency of phylogenetically diverse reductive dehalogenase-homologous genes in deep subseafloor sedimentary metagenomes.</title>
        <authorList>
            <person name="Kawai M."/>
            <person name="Futagami T."/>
            <person name="Toyoda A."/>
            <person name="Takaki Y."/>
            <person name="Nishi S."/>
            <person name="Hori S."/>
            <person name="Arai W."/>
            <person name="Tsubouchi T."/>
            <person name="Morono Y."/>
            <person name="Uchiyama I."/>
            <person name="Ito T."/>
            <person name="Fujiyama A."/>
            <person name="Inagaki F."/>
            <person name="Takami H."/>
        </authorList>
    </citation>
    <scope>NUCLEOTIDE SEQUENCE</scope>
    <source>
        <strain evidence="1">Expedition CK06-06</strain>
    </source>
</reference>
<sequence length="89" mass="9367">MTFAMSTSAFGFVLVTAIRLIALSPAVLIATRLATANLSAVAVGAEVEDSATRAVPTDASTNNEDQGGEPFWSKALDKGRRLWEALTLL</sequence>
<organism evidence="1">
    <name type="scientific">marine sediment metagenome</name>
    <dbReference type="NCBI Taxonomy" id="412755"/>
    <lineage>
        <taxon>unclassified sequences</taxon>
        <taxon>metagenomes</taxon>
        <taxon>ecological metagenomes</taxon>
    </lineage>
</organism>